<sequence>MQHFVDWYNHKHSKINFVSPAERHAGSGVDILAKRKQVLETAKQANPRHWSGDVRNCKPAGPVTLNPDKPENVEVKGAA</sequence>
<reference evidence="2" key="1">
    <citation type="submission" date="2020-01" db="EMBL/GenBank/DDBJ databases">
        <authorList>
            <person name="Meier V. D."/>
            <person name="Meier V D."/>
        </authorList>
    </citation>
    <scope>NUCLEOTIDE SEQUENCE</scope>
    <source>
        <strain evidence="2">HLG_WM_MAG_09</strain>
    </source>
</reference>
<accession>A0A6S6UKX8</accession>
<feature type="compositionally biased region" description="Basic and acidic residues" evidence="1">
    <location>
        <begin position="68"/>
        <end position="79"/>
    </location>
</feature>
<organism evidence="2">
    <name type="scientific">uncultured Thiotrichaceae bacterium</name>
    <dbReference type="NCBI Taxonomy" id="298394"/>
    <lineage>
        <taxon>Bacteria</taxon>
        <taxon>Pseudomonadati</taxon>
        <taxon>Pseudomonadota</taxon>
        <taxon>Gammaproteobacteria</taxon>
        <taxon>Thiotrichales</taxon>
        <taxon>Thiotrichaceae</taxon>
        <taxon>environmental samples</taxon>
    </lineage>
</organism>
<evidence type="ECO:0000256" key="1">
    <source>
        <dbReference type="SAM" id="MobiDB-lite"/>
    </source>
</evidence>
<name>A0A6S6UKX8_9GAMM</name>
<dbReference type="EMBL" id="CACVAT010000620">
    <property type="protein sequence ID" value="CAA6830707.1"/>
    <property type="molecule type" value="Genomic_DNA"/>
</dbReference>
<proteinExistence type="predicted"/>
<evidence type="ECO:0000313" key="2">
    <source>
        <dbReference type="EMBL" id="CAA6830707.1"/>
    </source>
</evidence>
<gene>
    <name evidence="2" type="ORF">HELGO_WM26678</name>
</gene>
<dbReference type="AlphaFoldDB" id="A0A6S6UKX8"/>
<evidence type="ECO:0008006" key="3">
    <source>
        <dbReference type="Google" id="ProtNLM"/>
    </source>
</evidence>
<feature type="region of interest" description="Disordered" evidence="1">
    <location>
        <begin position="43"/>
        <end position="79"/>
    </location>
</feature>
<protein>
    <recommendedName>
        <fullName evidence="3">Mobile element protein</fullName>
    </recommendedName>
</protein>